<evidence type="ECO:0000313" key="1">
    <source>
        <dbReference type="EMBL" id="OAI12267.1"/>
    </source>
</evidence>
<reference evidence="1 2" key="1">
    <citation type="submission" date="2016-03" db="EMBL/GenBank/DDBJ databases">
        <authorList>
            <person name="Ploux O."/>
        </authorList>
    </citation>
    <scope>NUCLEOTIDE SEQUENCE [LARGE SCALE GENOMIC DNA]</scope>
    <source>
        <strain evidence="1 2">R-45378</strain>
    </source>
</reference>
<dbReference type="RefSeq" id="WP_082877782.1">
    <property type="nucleotide sequence ID" value="NZ_LUUJ01000110.1"/>
</dbReference>
<dbReference type="AlphaFoldDB" id="A0A177N2Q2"/>
<dbReference type="Proteomes" id="UP000077857">
    <property type="component" value="Unassembled WGS sequence"/>
</dbReference>
<organism evidence="1 2">
    <name type="scientific">Methylomonas koyamae</name>
    <dbReference type="NCBI Taxonomy" id="702114"/>
    <lineage>
        <taxon>Bacteria</taxon>
        <taxon>Pseudomonadati</taxon>
        <taxon>Pseudomonadota</taxon>
        <taxon>Gammaproteobacteria</taxon>
        <taxon>Methylococcales</taxon>
        <taxon>Methylococcaceae</taxon>
        <taxon>Methylomonas</taxon>
    </lineage>
</organism>
<comment type="caution">
    <text evidence="1">The sequence shown here is derived from an EMBL/GenBank/DDBJ whole genome shotgun (WGS) entry which is preliminary data.</text>
</comment>
<evidence type="ECO:0000313" key="2">
    <source>
        <dbReference type="Proteomes" id="UP000077857"/>
    </source>
</evidence>
<dbReference type="EMBL" id="LUUJ01000110">
    <property type="protein sequence ID" value="OAI12267.1"/>
    <property type="molecule type" value="Genomic_DNA"/>
</dbReference>
<accession>A0A177N2Q2</accession>
<dbReference type="OrthoDB" id="253869at2"/>
<proteinExistence type="predicted"/>
<name>A0A177N2Q2_9GAMM</name>
<evidence type="ECO:0008006" key="3">
    <source>
        <dbReference type="Google" id="ProtNLM"/>
    </source>
</evidence>
<gene>
    <name evidence="1" type="ORF">A1507_01885</name>
</gene>
<protein>
    <recommendedName>
        <fullName evidence="3">Polymerase nucleotidyl transferase domain-containing protein</fullName>
    </recommendedName>
</protein>
<sequence>MYLAKDFVETAEGLIFAVVSNGLEQGKVLCFLRYLRIDGCWRKSGTDFANDFLRQSYPHYLHYSPAIDAEVHAVPAAAVVRHYQPRRQLEALLRQQPTDAVLADLQHLCRLFADSGLRLDQFGVTGSLLVGMQNRDSDIDLVCYSRDEFHRARFSVQALIAQDRIQALNDSDWLEAYRRRACDFALDDYIWHEQRKYNKGMLNQRKFDLSLLCAGDVAGGRYRKLGFARIEAEVADDRFSFDYPACFPLKHAEIGSVVCFTATYNGQAQKGEWIEAAGWIEIDEQGCQRLVVGSTREAIGEYIKVLR</sequence>